<evidence type="ECO:0000313" key="2">
    <source>
        <dbReference type="EMBL" id="SFB13288.1"/>
    </source>
</evidence>
<evidence type="ECO:0000313" key="3">
    <source>
        <dbReference type="Proteomes" id="UP000243799"/>
    </source>
</evidence>
<dbReference type="GO" id="GO:0043190">
    <property type="term" value="C:ATP-binding cassette (ABC) transporter complex"/>
    <property type="evidence" value="ECO:0007669"/>
    <property type="project" value="InterPro"/>
</dbReference>
<dbReference type="EMBL" id="FOKG01000005">
    <property type="protein sequence ID" value="SFB13288.1"/>
    <property type="molecule type" value="Genomic_DNA"/>
</dbReference>
<feature type="transmembrane region" description="Helical" evidence="1">
    <location>
        <begin position="43"/>
        <end position="63"/>
    </location>
</feature>
<dbReference type="PANTHER" id="PTHR30188">
    <property type="entry name" value="ABC TRANSPORTER PERMEASE PROTEIN-RELATED"/>
    <property type="match status" value="1"/>
</dbReference>
<feature type="transmembrane region" description="Helical" evidence="1">
    <location>
        <begin position="231"/>
        <end position="252"/>
    </location>
</feature>
<feature type="transmembrane region" description="Helical" evidence="1">
    <location>
        <begin position="191"/>
        <end position="211"/>
    </location>
</feature>
<evidence type="ECO:0000256" key="1">
    <source>
        <dbReference type="SAM" id="Phobius"/>
    </source>
</evidence>
<keyword evidence="1" id="KW-1133">Transmembrane helix</keyword>
<dbReference type="Proteomes" id="UP000243799">
    <property type="component" value="Unassembled WGS sequence"/>
</dbReference>
<feature type="transmembrane region" description="Helical" evidence="1">
    <location>
        <begin position="149"/>
        <end position="171"/>
    </location>
</feature>
<accession>A0A1I0YLU8</accession>
<gene>
    <name evidence="2" type="ORF">SAMN05216266_105120</name>
</gene>
<name>A0A1I0YLU8_9PSEU</name>
<keyword evidence="1" id="KW-0812">Transmembrane</keyword>
<protein>
    <submittedName>
        <fullName evidence="2">Phospholipid/cholesterol/gamma-HCH transport system permease protein</fullName>
    </submittedName>
</protein>
<dbReference type="RefSeq" id="WP_177242558.1">
    <property type="nucleotide sequence ID" value="NZ_FOKG01000005.1"/>
</dbReference>
<keyword evidence="3" id="KW-1185">Reference proteome</keyword>
<dbReference type="STRING" id="490629.SAMN05216266_105120"/>
<dbReference type="GO" id="GO:0005548">
    <property type="term" value="F:phospholipid transporter activity"/>
    <property type="evidence" value="ECO:0007669"/>
    <property type="project" value="TreeGrafter"/>
</dbReference>
<organism evidence="2 3">
    <name type="scientific">Amycolatopsis marina</name>
    <dbReference type="NCBI Taxonomy" id="490629"/>
    <lineage>
        <taxon>Bacteria</taxon>
        <taxon>Bacillati</taxon>
        <taxon>Actinomycetota</taxon>
        <taxon>Actinomycetes</taxon>
        <taxon>Pseudonocardiales</taxon>
        <taxon>Pseudonocardiaceae</taxon>
        <taxon>Amycolatopsis</taxon>
    </lineage>
</organism>
<dbReference type="PANTHER" id="PTHR30188:SF4">
    <property type="entry name" value="PROTEIN TRIGALACTOSYLDIACYLGLYCEROL 1, CHLOROPLASTIC"/>
    <property type="match status" value="1"/>
</dbReference>
<sequence length="255" mass="26307">MPSSAVDRALQPVGGFLAMCLDTAVGIFRRPFQLREYLEQTVFIARVSIVPAIMLTIPFLGVVMYNLNELLGEIGAIDFAGAGVGLAVIREIGPLASVLVVAGAGATAICADLGSRKIREELDAMEVLGVDPVQRLVVPRVLASATMAVALNTLVSVVAIVTGYLLSVAVQGASPGQFIANLNLLTGLPDLIVSTIKAAVFGLGAGLVACYRGLTAGGGSKGVGEAVNQTVILAVIVLFVFNVLISAIYMQLGIE</sequence>
<proteinExistence type="predicted"/>
<dbReference type="InterPro" id="IPR030802">
    <property type="entry name" value="Permease_MalE"/>
</dbReference>
<reference evidence="3" key="1">
    <citation type="submission" date="2016-10" db="EMBL/GenBank/DDBJ databases">
        <authorList>
            <person name="Varghese N."/>
            <person name="Submissions S."/>
        </authorList>
    </citation>
    <scope>NUCLEOTIDE SEQUENCE [LARGE SCALE GENOMIC DNA]</scope>
    <source>
        <strain evidence="3">CGMCC 4.3568</strain>
    </source>
</reference>
<dbReference type="Pfam" id="PF02405">
    <property type="entry name" value="MlaE"/>
    <property type="match status" value="1"/>
</dbReference>
<keyword evidence="1" id="KW-0472">Membrane</keyword>
<dbReference type="AlphaFoldDB" id="A0A1I0YLU8"/>